<proteinExistence type="inferred from homology"/>
<dbReference type="Proteomes" id="UP001497623">
    <property type="component" value="Unassembled WGS sequence"/>
</dbReference>
<dbReference type="AlphaFoldDB" id="A0AAV2PZX8"/>
<dbReference type="GO" id="GO:0004861">
    <property type="term" value="F:cyclin-dependent protein serine/threonine kinase inhibitor activity"/>
    <property type="evidence" value="ECO:0007669"/>
    <property type="project" value="InterPro"/>
</dbReference>
<feature type="region of interest" description="Disordered" evidence="3">
    <location>
        <begin position="1"/>
        <end position="22"/>
    </location>
</feature>
<keyword evidence="6" id="KW-1185">Reference proteome</keyword>
<dbReference type="InterPro" id="IPR003175">
    <property type="entry name" value="CDI_dom"/>
</dbReference>
<evidence type="ECO:0000313" key="5">
    <source>
        <dbReference type="EMBL" id="CAL4066606.1"/>
    </source>
</evidence>
<comment type="caution">
    <text evidence="5">The sequence shown here is derived from an EMBL/GenBank/DDBJ whole genome shotgun (WGS) entry which is preliminary data.</text>
</comment>
<dbReference type="GO" id="GO:0005634">
    <property type="term" value="C:nucleus"/>
    <property type="evidence" value="ECO:0007669"/>
    <property type="project" value="InterPro"/>
</dbReference>
<dbReference type="InterPro" id="IPR044898">
    <property type="entry name" value="CDI_dom_sf"/>
</dbReference>
<organism evidence="5 6">
    <name type="scientific">Meganyctiphanes norvegica</name>
    <name type="common">Northern krill</name>
    <name type="synonym">Thysanopoda norvegica</name>
    <dbReference type="NCBI Taxonomy" id="48144"/>
    <lineage>
        <taxon>Eukaryota</taxon>
        <taxon>Metazoa</taxon>
        <taxon>Ecdysozoa</taxon>
        <taxon>Arthropoda</taxon>
        <taxon>Crustacea</taxon>
        <taxon>Multicrustacea</taxon>
        <taxon>Malacostraca</taxon>
        <taxon>Eumalacostraca</taxon>
        <taxon>Eucarida</taxon>
        <taxon>Euphausiacea</taxon>
        <taxon>Euphausiidae</taxon>
        <taxon>Meganyctiphanes</taxon>
    </lineage>
</organism>
<name>A0AAV2PZX8_MEGNR</name>
<reference evidence="5 6" key="1">
    <citation type="submission" date="2024-05" db="EMBL/GenBank/DDBJ databases">
        <authorList>
            <person name="Wallberg A."/>
        </authorList>
    </citation>
    <scope>NUCLEOTIDE SEQUENCE [LARGE SCALE GENOMIC DNA]</scope>
</reference>
<protein>
    <recommendedName>
        <fullName evidence="4">Cyclin-dependent kinase inhibitor domain-containing protein</fullName>
    </recommendedName>
</protein>
<evidence type="ECO:0000256" key="1">
    <source>
        <dbReference type="ARBA" id="ARBA00006726"/>
    </source>
</evidence>
<evidence type="ECO:0000256" key="3">
    <source>
        <dbReference type="SAM" id="MobiDB-lite"/>
    </source>
</evidence>
<dbReference type="Pfam" id="PF02234">
    <property type="entry name" value="CDI"/>
    <property type="match status" value="1"/>
</dbReference>
<sequence>MALTHRKANTSEPLRPILGQRLKPTGRGSARRVLSFLGSNNRKANLRLAESLLTISQSEFRTKWNFDPIAETPLSQGQFLWTPVKPTLQVSLLVDVKLTTTARPKTDLEMCFELPHKEVITKFNDENTKCNDSENGLNLDMIYIGQLCKEARCLSVKETSIHIQLCPDSEDNNSLSINKQLCPDSENNNSLSYLSINKQLCSDSENNKSISMNKQLCANG</sequence>
<keyword evidence="2" id="KW-0649">Protein kinase inhibitor</keyword>
<accession>A0AAV2PZX8</accession>
<comment type="similarity">
    <text evidence="1">Belongs to the CDI family.</text>
</comment>
<gene>
    <name evidence="5" type="ORF">MNOR_LOCUS5853</name>
</gene>
<dbReference type="Gene3D" id="4.10.365.10">
    <property type="entry name" value="p27"/>
    <property type="match status" value="1"/>
</dbReference>
<evidence type="ECO:0000256" key="2">
    <source>
        <dbReference type="ARBA" id="ARBA00023013"/>
    </source>
</evidence>
<evidence type="ECO:0000259" key="4">
    <source>
        <dbReference type="Pfam" id="PF02234"/>
    </source>
</evidence>
<dbReference type="EMBL" id="CAXKWB010002319">
    <property type="protein sequence ID" value="CAL4066606.1"/>
    <property type="molecule type" value="Genomic_DNA"/>
</dbReference>
<evidence type="ECO:0000313" key="6">
    <source>
        <dbReference type="Proteomes" id="UP001497623"/>
    </source>
</evidence>
<dbReference type="GO" id="GO:0051726">
    <property type="term" value="P:regulation of cell cycle"/>
    <property type="evidence" value="ECO:0007669"/>
    <property type="project" value="InterPro"/>
</dbReference>
<feature type="domain" description="Cyclin-dependent kinase inhibitor" evidence="4">
    <location>
        <begin position="53"/>
        <end position="84"/>
    </location>
</feature>